<evidence type="ECO:0000256" key="1">
    <source>
        <dbReference type="SAM" id="SignalP"/>
    </source>
</evidence>
<organism evidence="2 3">
    <name type="scientific">Candidatus Merdivivens pullistercoris</name>
    <dbReference type="NCBI Taxonomy" id="2840873"/>
    <lineage>
        <taxon>Bacteria</taxon>
        <taxon>Pseudomonadati</taxon>
        <taxon>Bacteroidota</taxon>
        <taxon>Bacteroidia</taxon>
        <taxon>Bacteroidales</taxon>
        <taxon>Muribaculaceae</taxon>
        <taxon>Muribaculaceae incertae sedis</taxon>
        <taxon>Candidatus Merdivivens</taxon>
    </lineage>
</organism>
<protein>
    <recommendedName>
        <fullName evidence="4">Outer membrane protein transport protein (OMPP1/FadL/TodX)</fullName>
    </recommendedName>
</protein>
<accession>A0A9D9I1W5</accession>
<gene>
    <name evidence="2" type="ORF">IAB93_00585</name>
</gene>
<dbReference type="Gene3D" id="2.40.160.60">
    <property type="entry name" value="Outer membrane protein transport protein (OMPP1/FadL/TodX)"/>
    <property type="match status" value="1"/>
</dbReference>
<feature type="chain" id="PRO_5039008198" description="Outer membrane protein transport protein (OMPP1/FadL/TodX)" evidence="1">
    <location>
        <begin position="23"/>
        <end position="531"/>
    </location>
</feature>
<comment type="caution">
    <text evidence="2">The sequence shown here is derived from an EMBL/GenBank/DDBJ whole genome shotgun (WGS) entry which is preliminary data.</text>
</comment>
<dbReference type="Proteomes" id="UP000823597">
    <property type="component" value="Unassembled WGS sequence"/>
</dbReference>
<evidence type="ECO:0008006" key="4">
    <source>
        <dbReference type="Google" id="ProtNLM"/>
    </source>
</evidence>
<name>A0A9D9I1W5_9BACT</name>
<reference evidence="2" key="2">
    <citation type="journal article" date="2021" name="PeerJ">
        <title>Extensive microbial diversity within the chicken gut microbiome revealed by metagenomics and culture.</title>
        <authorList>
            <person name="Gilroy R."/>
            <person name="Ravi A."/>
            <person name="Getino M."/>
            <person name="Pursley I."/>
            <person name="Horton D.L."/>
            <person name="Alikhan N.F."/>
            <person name="Baker D."/>
            <person name="Gharbi K."/>
            <person name="Hall N."/>
            <person name="Watson M."/>
            <person name="Adriaenssens E.M."/>
            <person name="Foster-Nyarko E."/>
            <person name="Jarju S."/>
            <person name="Secka A."/>
            <person name="Antonio M."/>
            <person name="Oren A."/>
            <person name="Chaudhuri R.R."/>
            <person name="La Ragione R."/>
            <person name="Hildebrand F."/>
            <person name="Pallen M.J."/>
        </authorList>
    </citation>
    <scope>NUCLEOTIDE SEQUENCE</scope>
    <source>
        <strain evidence="2">10037</strain>
    </source>
</reference>
<proteinExistence type="predicted"/>
<reference evidence="2" key="1">
    <citation type="submission" date="2020-10" db="EMBL/GenBank/DDBJ databases">
        <authorList>
            <person name="Gilroy R."/>
        </authorList>
    </citation>
    <scope>NUCLEOTIDE SEQUENCE</scope>
    <source>
        <strain evidence="2">10037</strain>
    </source>
</reference>
<sequence length="531" mass="57896">MNMKRIISIILAVAAMPMAATAVKAQSAYDAFNYSTQDYYGTARSIAMGNAFTALGGDMGGISINPAGSGVYRYSEIAFTLGGSFSRTNASGMALSGHSPSETGFSNNVRNAQNVFTMPNFGAVLNFNLHRTRGLKAVNIGFFYNRTQDYNMAFGGSGINAATSWAGALAAGTNGISSSRFDRNSYFSGLPWGSVLGWNTGAISNFGNAPDTEYAGITENIEQLSDGSYRISTGGDLDQRASYRTYGNKSDLIINAGFNFSDIIYAGVNLGFVMMDYTMDRRFSEYAVNPLDFQTGFVSLRDRYVLQTTGRGFYAKFGIIARPIAGLRIGAAIQTPTGTTISERWFEDLDVVSNGGSSSDGTPEGNFNYRLTSPFRYNLGLAYTFGNFGLISFDYESVNYGSMRFKNTDRSTDGFDAINDDIYRLYGASHSFRAGLEININPYVAVRGGFNMITPGELSLQGNSGNNTYIYSGGLGFKTNGSFYADLAFRYNDNPDIYYKPYADYIDDMPSPQLRVKNKLMSFVATIGFRF</sequence>
<evidence type="ECO:0000313" key="3">
    <source>
        <dbReference type="Proteomes" id="UP000823597"/>
    </source>
</evidence>
<dbReference type="EMBL" id="JADIME010000008">
    <property type="protein sequence ID" value="MBO8464475.1"/>
    <property type="molecule type" value="Genomic_DNA"/>
</dbReference>
<dbReference type="AlphaFoldDB" id="A0A9D9I1W5"/>
<evidence type="ECO:0000313" key="2">
    <source>
        <dbReference type="EMBL" id="MBO8464475.1"/>
    </source>
</evidence>
<feature type="signal peptide" evidence="1">
    <location>
        <begin position="1"/>
        <end position="22"/>
    </location>
</feature>
<keyword evidence="1" id="KW-0732">Signal</keyword>